<name>A0ABW4UWL1_9BACL</name>
<feature type="transmembrane region" description="Helical" evidence="1">
    <location>
        <begin position="6"/>
        <end position="25"/>
    </location>
</feature>
<gene>
    <name evidence="3" type="ORF">ACFSGI_15535</name>
</gene>
<accession>A0ABW4UWL1</accession>
<keyword evidence="1" id="KW-0812">Transmembrane</keyword>
<keyword evidence="4" id="KW-1185">Reference proteome</keyword>
<keyword evidence="1" id="KW-0472">Membrane</keyword>
<evidence type="ECO:0000256" key="1">
    <source>
        <dbReference type="SAM" id="Phobius"/>
    </source>
</evidence>
<protein>
    <submittedName>
        <fullName evidence="3">DUF3592 domain-containing protein</fullName>
    </submittedName>
</protein>
<dbReference type="RefSeq" id="WP_204825128.1">
    <property type="nucleotide sequence ID" value="NZ_JBHUGF010000010.1"/>
</dbReference>
<feature type="domain" description="DUF3592" evidence="2">
    <location>
        <begin position="43"/>
        <end position="126"/>
    </location>
</feature>
<organism evidence="3 4">
    <name type="scientific">Paenibacillus nicotianae</name>
    <dbReference type="NCBI Taxonomy" id="1526551"/>
    <lineage>
        <taxon>Bacteria</taxon>
        <taxon>Bacillati</taxon>
        <taxon>Bacillota</taxon>
        <taxon>Bacilli</taxon>
        <taxon>Bacillales</taxon>
        <taxon>Paenibacillaceae</taxon>
        <taxon>Paenibacillus</taxon>
    </lineage>
</organism>
<proteinExistence type="predicted"/>
<reference evidence="4" key="1">
    <citation type="journal article" date="2019" name="Int. J. Syst. Evol. Microbiol.">
        <title>The Global Catalogue of Microorganisms (GCM) 10K type strain sequencing project: providing services to taxonomists for standard genome sequencing and annotation.</title>
        <authorList>
            <consortium name="The Broad Institute Genomics Platform"/>
            <consortium name="The Broad Institute Genome Sequencing Center for Infectious Disease"/>
            <person name="Wu L."/>
            <person name="Ma J."/>
        </authorList>
    </citation>
    <scope>NUCLEOTIDE SEQUENCE [LARGE SCALE GENOMIC DNA]</scope>
    <source>
        <strain evidence="4">CGMCC 1.15067</strain>
    </source>
</reference>
<comment type="caution">
    <text evidence="3">The sequence shown here is derived from an EMBL/GenBank/DDBJ whole genome shotgun (WGS) entry which is preliminary data.</text>
</comment>
<evidence type="ECO:0000259" key="2">
    <source>
        <dbReference type="Pfam" id="PF12158"/>
    </source>
</evidence>
<sequence>MGHWTGRLFTPLLFIIGFILLYVSWRLLKTHWYRLHHWTRTVGVIVDRHTDIDIDTDLDFDDRDDDDRSYVNIRRSFKVEFFTTTGHIVSFWHPSRTKYSLNLRGTRMNILYDPADPQSAVIADGISGGWSKFWFVALMGLVFLGSGVLAVMI</sequence>
<dbReference type="Proteomes" id="UP001597403">
    <property type="component" value="Unassembled WGS sequence"/>
</dbReference>
<evidence type="ECO:0000313" key="4">
    <source>
        <dbReference type="Proteomes" id="UP001597403"/>
    </source>
</evidence>
<feature type="transmembrane region" description="Helical" evidence="1">
    <location>
        <begin position="133"/>
        <end position="152"/>
    </location>
</feature>
<dbReference type="EMBL" id="JBHUGF010000010">
    <property type="protein sequence ID" value="MFD1991385.1"/>
    <property type="molecule type" value="Genomic_DNA"/>
</dbReference>
<dbReference type="InterPro" id="IPR021994">
    <property type="entry name" value="DUF3592"/>
</dbReference>
<keyword evidence="1" id="KW-1133">Transmembrane helix</keyword>
<dbReference type="Pfam" id="PF12158">
    <property type="entry name" value="DUF3592"/>
    <property type="match status" value="1"/>
</dbReference>
<evidence type="ECO:0000313" key="3">
    <source>
        <dbReference type="EMBL" id="MFD1991385.1"/>
    </source>
</evidence>